<dbReference type="OrthoDB" id="9778515at2"/>
<dbReference type="InterPro" id="IPR029062">
    <property type="entry name" value="Class_I_gatase-like"/>
</dbReference>
<dbReference type="AlphaFoldDB" id="A0A220TZQ2"/>
<dbReference type="KEGG" id="vil:CFK37_02505"/>
<accession>A0A220TZQ2</accession>
<dbReference type="GO" id="GO:0008236">
    <property type="term" value="F:serine-type peptidase activity"/>
    <property type="evidence" value="ECO:0007669"/>
    <property type="project" value="UniProtKB-KW"/>
</dbReference>
<evidence type="ECO:0000256" key="4">
    <source>
        <dbReference type="ARBA" id="ARBA00022825"/>
    </source>
</evidence>
<keyword evidence="6" id="KW-1185">Reference proteome</keyword>
<dbReference type="Gene3D" id="3.40.50.880">
    <property type="match status" value="1"/>
</dbReference>
<name>A0A220TZQ2_9BACI</name>
<organism evidence="5 6">
    <name type="scientific">Virgibacillus phasianinus</name>
    <dbReference type="NCBI Taxonomy" id="2017483"/>
    <lineage>
        <taxon>Bacteria</taxon>
        <taxon>Bacillati</taxon>
        <taxon>Bacillota</taxon>
        <taxon>Bacilli</taxon>
        <taxon>Bacillales</taxon>
        <taxon>Bacillaceae</taxon>
        <taxon>Virgibacillus</taxon>
    </lineage>
</organism>
<evidence type="ECO:0000256" key="1">
    <source>
        <dbReference type="ARBA" id="ARBA00006534"/>
    </source>
</evidence>
<sequence length="101" mass="11459">MEQIIALGGGGFSIEPDNPLLDLYILEQSDKLYPKICFLATASGDAEGYIERFYDFFKDQKCKPSHLSLFKPFTKNIEQFIIKVKNLLGQLVQGQMQGHTE</sequence>
<evidence type="ECO:0000256" key="3">
    <source>
        <dbReference type="ARBA" id="ARBA00022801"/>
    </source>
</evidence>
<dbReference type="EMBL" id="CP022315">
    <property type="protein sequence ID" value="ASK61141.1"/>
    <property type="molecule type" value="Genomic_DNA"/>
</dbReference>
<keyword evidence="3" id="KW-0378">Hydrolase</keyword>
<keyword evidence="2" id="KW-0645">Protease</keyword>
<evidence type="ECO:0000313" key="5">
    <source>
        <dbReference type="EMBL" id="ASK61141.1"/>
    </source>
</evidence>
<comment type="similarity">
    <text evidence="1">Belongs to the peptidase S51 family.</text>
</comment>
<dbReference type="Pfam" id="PF03575">
    <property type="entry name" value="Peptidase_S51"/>
    <property type="match status" value="1"/>
</dbReference>
<dbReference type="GO" id="GO:0006508">
    <property type="term" value="P:proteolysis"/>
    <property type="evidence" value="ECO:0007669"/>
    <property type="project" value="UniProtKB-KW"/>
</dbReference>
<proteinExistence type="inferred from homology"/>
<gene>
    <name evidence="5" type="ORF">CFK37_02505</name>
</gene>
<dbReference type="InterPro" id="IPR005320">
    <property type="entry name" value="Peptidase_S51"/>
</dbReference>
<reference evidence="5 6" key="1">
    <citation type="submission" date="2017-07" db="EMBL/GenBank/DDBJ databases">
        <title>Virgibacillus sp. LM2416.</title>
        <authorList>
            <person name="Tak E.J."/>
            <person name="Bae J.-W."/>
        </authorList>
    </citation>
    <scope>NUCLEOTIDE SEQUENCE [LARGE SCALE GENOMIC DNA]</scope>
    <source>
        <strain evidence="5 6">LM2416</strain>
    </source>
</reference>
<evidence type="ECO:0000313" key="6">
    <source>
        <dbReference type="Proteomes" id="UP000198312"/>
    </source>
</evidence>
<evidence type="ECO:0000256" key="2">
    <source>
        <dbReference type="ARBA" id="ARBA00022670"/>
    </source>
</evidence>
<keyword evidence="4" id="KW-0720">Serine protease</keyword>
<evidence type="ECO:0008006" key="7">
    <source>
        <dbReference type="Google" id="ProtNLM"/>
    </source>
</evidence>
<dbReference type="Proteomes" id="UP000198312">
    <property type="component" value="Chromosome"/>
</dbReference>
<protein>
    <recommendedName>
        <fullName evidence="7">Peptidase E</fullName>
    </recommendedName>
</protein>